<evidence type="ECO:0000313" key="1">
    <source>
        <dbReference type="EMBL" id="AQS41681.1"/>
    </source>
</evidence>
<protein>
    <recommendedName>
        <fullName evidence="3">Glycosyltransferase</fullName>
    </recommendedName>
</protein>
<keyword evidence="2" id="KW-1185">Reference proteome</keyword>
<dbReference type="Gene3D" id="3.40.50.2000">
    <property type="entry name" value="Glycogen Phosphorylase B"/>
    <property type="match status" value="1"/>
</dbReference>
<reference evidence="1 2" key="2">
    <citation type="journal article" date="2016" name="Sci. Rep.">
        <title>The genome of Rhizobiales bacteria in predatory ants reveals urease gene functions but no genes for nitrogen fixation.</title>
        <authorList>
            <person name="Neuvonen M.M."/>
            <person name="Tamarit D."/>
            <person name="Naslund K."/>
            <person name="Liebig J."/>
            <person name="Feldhaar H."/>
            <person name="Moran N.A."/>
            <person name="Guy L."/>
            <person name="Andersson S.G."/>
        </authorList>
    </citation>
    <scope>NUCLEOTIDE SEQUENCE [LARGE SCALE GENOMIC DNA]</scope>
    <source>
        <strain evidence="1 2">Hsal</strain>
    </source>
</reference>
<evidence type="ECO:0008006" key="3">
    <source>
        <dbReference type="Google" id="ProtNLM"/>
    </source>
</evidence>
<dbReference type="SUPFAM" id="SSF53756">
    <property type="entry name" value="UDP-Glycosyltransferase/glycogen phosphorylase"/>
    <property type="match status" value="1"/>
</dbReference>
<dbReference type="KEGG" id="thd:BHV28_09870"/>
<organism evidence="1 2">
    <name type="scientific">Candidatus Tokpelaia hoelldobleri</name>
    <dbReference type="NCBI Taxonomy" id="1902579"/>
    <lineage>
        <taxon>Bacteria</taxon>
        <taxon>Pseudomonadati</taxon>
        <taxon>Pseudomonadota</taxon>
        <taxon>Alphaproteobacteria</taxon>
        <taxon>Hyphomicrobiales</taxon>
        <taxon>Candidatus Tokpelaia</taxon>
    </lineage>
</organism>
<evidence type="ECO:0000313" key="2">
    <source>
        <dbReference type="Proteomes" id="UP000188912"/>
    </source>
</evidence>
<reference evidence="1 2" key="1">
    <citation type="journal article" date="2010" name="Science">
        <title>Genomic comparison of the ants Camponotus floridanus and Harpegnathos saltator.</title>
        <authorList>
            <person name="Bonasio R."/>
            <person name="Zhang G."/>
            <person name="Ye C."/>
            <person name="Mutti N.S."/>
            <person name="Fang X."/>
            <person name="Qin N."/>
            <person name="Donahue G."/>
            <person name="Yang P."/>
            <person name="Li Q."/>
            <person name="Li C."/>
            <person name="Zhang P."/>
            <person name="Huang Z."/>
            <person name="Berger S.L."/>
            <person name="Reinberg D."/>
            <person name="Wang J."/>
            <person name="Liebig J."/>
        </authorList>
    </citation>
    <scope>NUCLEOTIDE SEQUENCE [LARGE SCALE GENOMIC DNA]</scope>
    <source>
        <strain evidence="1 2">Hsal</strain>
    </source>
</reference>
<proteinExistence type="predicted"/>
<accession>A0A1U9JV12</accession>
<name>A0A1U9JV12_9HYPH</name>
<dbReference type="EMBL" id="CP017315">
    <property type="protein sequence ID" value="AQS41681.1"/>
    <property type="molecule type" value="Genomic_DNA"/>
</dbReference>
<gene>
    <name evidence="1" type="ORF">BHV28_09870</name>
</gene>
<dbReference type="Proteomes" id="UP000188912">
    <property type="component" value="Chromosome"/>
</dbReference>
<sequence length="345" mass="37544">MKPIGIYIDHLGDGNKSRAIAIARQAPNHFTLIGSGLTGKSAALSVLELPDDQPQAAQHDAANDNLASTRRRTRMISDWIEAAEPALLLVDVSLQVAALARLTATPTAYVRLSVKRDDQPHLEAFHAAEAVLCPYHRVLEAETTPQWLRDRSHYFPGLTPDITPNRSADKRLLVVRDRQFKTLSAGQLLSLARALPDWRIDVIGGHQSEAARAANLYFHGWIDHPAHFVAESTIVMGTAGDGLIAAVSAAGKPFICLPQADPFGGQFEKATRLEALNAATVCRRWPQNWKKTIAATLKRGEAMAALHDNAGAARAAELLLDIAYSARRPAAFWSVQGNPLRFARG</sequence>
<dbReference type="AlphaFoldDB" id="A0A1U9JV12"/>